<evidence type="ECO:0000313" key="2">
    <source>
        <dbReference type="EMBL" id="KZP17467.1"/>
    </source>
</evidence>
<dbReference type="InterPro" id="IPR013120">
    <property type="entry name" value="FAR_NAD-bd"/>
</dbReference>
<dbReference type="Proteomes" id="UP000076532">
    <property type="component" value="Unassembled WGS sequence"/>
</dbReference>
<dbReference type="Pfam" id="PF07993">
    <property type="entry name" value="NAD_binding_4"/>
    <property type="match status" value="1"/>
</dbReference>
<feature type="domain" description="Thioester reductase (TE)" evidence="1">
    <location>
        <begin position="89"/>
        <end position="149"/>
    </location>
</feature>
<organism evidence="2 3">
    <name type="scientific">Athelia psychrophila</name>
    <dbReference type="NCBI Taxonomy" id="1759441"/>
    <lineage>
        <taxon>Eukaryota</taxon>
        <taxon>Fungi</taxon>
        <taxon>Dikarya</taxon>
        <taxon>Basidiomycota</taxon>
        <taxon>Agaricomycotina</taxon>
        <taxon>Agaricomycetes</taxon>
        <taxon>Agaricomycetidae</taxon>
        <taxon>Atheliales</taxon>
        <taxon>Atheliaceae</taxon>
        <taxon>Athelia</taxon>
    </lineage>
</organism>
<accession>A0A166G4P1</accession>
<dbReference type="EMBL" id="KV417582">
    <property type="protein sequence ID" value="KZP17467.1"/>
    <property type="molecule type" value="Genomic_DNA"/>
</dbReference>
<evidence type="ECO:0000313" key="3">
    <source>
        <dbReference type="Proteomes" id="UP000076532"/>
    </source>
</evidence>
<protein>
    <recommendedName>
        <fullName evidence="1">Thioester reductase (TE) domain-containing protein</fullName>
    </recommendedName>
</protein>
<proteinExistence type="predicted"/>
<evidence type="ECO:0000259" key="1">
    <source>
        <dbReference type="Pfam" id="PF07993"/>
    </source>
</evidence>
<dbReference type="Gene3D" id="3.40.50.720">
    <property type="entry name" value="NAD(P)-binding Rossmann-like Domain"/>
    <property type="match status" value="1"/>
</dbReference>
<dbReference type="InterPro" id="IPR036291">
    <property type="entry name" value="NAD(P)-bd_dom_sf"/>
</dbReference>
<dbReference type="STRING" id="436010.A0A166G4P1"/>
<dbReference type="OrthoDB" id="429813at2759"/>
<dbReference type="SUPFAM" id="SSF51735">
    <property type="entry name" value="NAD(P)-binding Rossmann-fold domains"/>
    <property type="match status" value="1"/>
</dbReference>
<name>A0A166G4P1_9AGAM</name>
<reference evidence="2 3" key="1">
    <citation type="journal article" date="2016" name="Mol. Biol. Evol.">
        <title>Comparative Genomics of Early-Diverging Mushroom-Forming Fungi Provides Insights into the Origins of Lignocellulose Decay Capabilities.</title>
        <authorList>
            <person name="Nagy L.G."/>
            <person name="Riley R."/>
            <person name="Tritt A."/>
            <person name="Adam C."/>
            <person name="Daum C."/>
            <person name="Floudas D."/>
            <person name="Sun H."/>
            <person name="Yadav J.S."/>
            <person name="Pangilinan J."/>
            <person name="Larsson K.H."/>
            <person name="Matsuura K."/>
            <person name="Barry K."/>
            <person name="Labutti K."/>
            <person name="Kuo R."/>
            <person name="Ohm R.A."/>
            <person name="Bhattacharya S.S."/>
            <person name="Shirouzu T."/>
            <person name="Yoshinaga Y."/>
            <person name="Martin F.M."/>
            <person name="Grigoriev I.V."/>
            <person name="Hibbett D.S."/>
        </authorList>
    </citation>
    <scope>NUCLEOTIDE SEQUENCE [LARGE SCALE GENOMIC DNA]</scope>
    <source>
        <strain evidence="2 3">CBS 109695</strain>
    </source>
</reference>
<dbReference type="AlphaFoldDB" id="A0A166G4P1"/>
<gene>
    <name evidence="2" type="ORF">FIBSPDRAFT_1046797</name>
</gene>
<sequence length="204" mass="22417">MVRLSSDSQAFKVVEKVTQNVVFSHPTIRQLSSIRALSCDCWSRIGSCTWKETALCQSWGSQRKFTKRCVSALISYCCARSQWTDGRIKLRSSVNIIIHNAWQLDFNLSPVSFEPNIRGTRNLIDLASRSPHASALRFLFVSTVTSSQGWGKAKGAFPGKVQHDVSTAVGGGYGGGKYVCERVHIGKKPHQVLDAVADSKALSV</sequence>
<keyword evidence="3" id="KW-1185">Reference proteome</keyword>